<dbReference type="InterPro" id="IPR015943">
    <property type="entry name" value="WD40/YVTN_repeat-like_dom_sf"/>
</dbReference>
<evidence type="ECO:0000256" key="1">
    <source>
        <dbReference type="SAM" id="Phobius"/>
    </source>
</evidence>
<dbReference type="SUPFAM" id="SSF50998">
    <property type="entry name" value="Quinoprotein alcohol dehydrogenase-like"/>
    <property type="match status" value="1"/>
</dbReference>
<dbReference type="InterPro" id="IPR011047">
    <property type="entry name" value="Quinoprotein_ADH-like_sf"/>
</dbReference>
<proteinExistence type="predicted"/>
<dbReference type="Proteomes" id="UP000075670">
    <property type="component" value="Unassembled WGS sequence"/>
</dbReference>
<keyword evidence="1" id="KW-0812">Transmembrane</keyword>
<dbReference type="AlphaFoldDB" id="A0A151B105"/>
<organism evidence="3 4">
    <name type="scientific">Moorella mulderi DSM 14980</name>
    <dbReference type="NCBI Taxonomy" id="1122241"/>
    <lineage>
        <taxon>Bacteria</taxon>
        <taxon>Bacillati</taxon>
        <taxon>Bacillota</taxon>
        <taxon>Clostridia</taxon>
        <taxon>Neomoorellales</taxon>
        <taxon>Neomoorellaceae</taxon>
        <taxon>Neomoorella</taxon>
    </lineage>
</organism>
<feature type="domain" description="Pyrrolo-quinoline quinone repeat" evidence="2">
    <location>
        <begin position="300"/>
        <end position="427"/>
    </location>
</feature>
<reference evidence="3 4" key="1">
    <citation type="submission" date="2016-02" db="EMBL/GenBank/DDBJ databases">
        <title>Genome sequence of Moorella mulderi DSM 14980.</title>
        <authorList>
            <person name="Poehlein A."/>
            <person name="Daniel R."/>
        </authorList>
    </citation>
    <scope>NUCLEOTIDE SEQUENCE [LARGE SCALE GENOMIC DNA]</scope>
    <source>
        <strain evidence="3 4">DSM 14980</strain>
    </source>
</reference>
<dbReference type="Pfam" id="PF13360">
    <property type="entry name" value="PQQ_2"/>
    <property type="match status" value="1"/>
</dbReference>
<dbReference type="PATRIC" id="fig|1122241.3.peg.308"/>
<evidence type="ECO:0000313" key="4">
    <source>
        <dbReference type="Proteomes" id="UP000075670"/>
    </source>
</evidence>
<dbReference type="Gene3D" id="2.130.10.10">
    <property type="entry name" value="YVTN repeat-like/Quinoprotein amine dehydrogenase"/>
    <property type="match status" value="1"/>
</dbReference>
<feature type="transmembrane region" description="Helical" evidence="1">
    <location>
        <begin position="62"/>
        <end position="80"/>
    </location>
</feature>
<dbReference type="PANTHER" id="PTHR34512">
    <property type="entry name" value="CELL SURFACE PROTEIN"/>
    <property type="match status" value="1"/>
</dbReference>
<sequence length="456" mass="49046">MFTSSSILRLKCIIVKKILDPFQQEITPACRIDQARVASRNPARNRVFNTGRRTRCHVMHRLKYTLITMLLALFLCLTTLQPARAGTPYTILWQRQIAGGTGNSGLSPVISPWGDIFLVTGSSILRLNDRGEQIWDFKTGERPTGAPVFFPDGSTFVPTARALYEIKPYGRPGWSFSVATGESGGGNTSSPTLARGPGESFYLLLGKSLYAVAPRRDMLWYVGQSDYPVAVDADRQYVFVARTAKDAGTTVEALDGSGATAWRRGFAEQKQIYLALEPGGRYLYVAGVPKTASAINKCALYALDAASGAIAWSHRFSQAEIGNINAAPDGLVYLVAGKERLYTLDGATGEERLSTRLLDLSGAAPAVDRQGTIYVPGRERLYAVDGRDGRLLWDMEVDGGVQATPALGPDGLTVYFTGGKGILYALQTAYANTSPRTAGAAVGAVSTPGNLARAAQ</sequence>
<protein>
    <submittedName>
        <fullName evidence="3">Outer membrane protein assembly factor BamB</fullName>
    </submittedName>
</protein>
<name>A0A151B105_9FIRM</name>
<keyword evidence="4" id="KW-1185">Reference proteome</keyword>
<comment type="caution">
    <text evidence="3">The sequence shown here is derived from an EMBL/GenBank/DDBJ whole genome shotgun (WGS) entry which is preliminary data.</text>
</comment>
<dbReference type="EMBL" id="LTBC01000001">
    <property type="protein sequence ID" value="KYH33578.1"/>
    <property type="molecule type" value="Genomic_DNA"/>
</dbReference>
<evidence type="ECO:0000259" key="2">
    <source>
        <dbReference type="Pfam" id="PF13360"/>
    </source>
</evidence>
<gene>
    <name evidence="3" type="primary">bamB</name>
    <name evidence="3" type="ORF">MOMUL_02840</name>
</gene>
<dbReference type="InterPro" id="IPR002372">
    <property type="entry name" value="PQQ_rpt_dom"/>
</dbReference>
<dbReference type="PANTHER" id="PTHR34512:SF30">
    <property type="entry name" value="OUTER MEMBRANE PROTEIN ASSEMBLY FACTOR BAMB"/>
    <property type="match status" value="1"/>
</dbReference>
<dbReference type="Gene3D" id="2.40.10.480">
    <property type="match status" value="2"/>
</dbReference>
<keyword evidence="1" id="KW-0472">Membrane</keyword>
<accession>A0A151B105</accession>
<evidence type="ECO:0000313" key="3">
    <source>
        <dbReference type="EMBL" id="KYH33578.1"/>
    </source>
</evidence>
<keyword evidence="1" id="KW-1133">Transmembrane helix</keyword>